<keyword evidence="1" id="KW-0472">Membrane</keyword>
<feature type="transmembrane region" description="Helical" evidence="1">
    <location>
        <begin position="6"/>
        <end position="25"/>
    </location>
</feature>
<comment type="caution">
    <text evidence="2">The sequence shown here is derived from an EMBL/GenBank/DDBJ whole genome shotgun (WGS) entry which is preliminary data.</text>
</comment>
<name>A0ABQ6CNK0_9HYPH</name>
<accession>A0ABQ6CNK0</accession>
<evidence type="ECO:0000256" key="1">
    <source>
        <dbReference type="SAM" id="Phobius"/>
    </source>
</evidence>
<keyword evidence="1" id="KW-0812">Transmembrane</keyword>
<dbReference type="EMBL" id="BSPC01000045">
    <property type="protein sequence ID" value="GLS21187.1"/>
    <property type="molecule type" value="Genomic_DNA"/>
</dbReference>
<protein>
    <submittedName>
        <fullName evidence="2">Uncharacterized protein</fullName>
    </submittedName>
</protein>
<sequence length="60" mass="6594">MDMSEMITGFLVALVITILVIDTIVDWRAPSQARRQLAVAAGRPGQHSLDPKIACDIVWC</sequence>
<proteinExistence type="predicted"/>
<evidence type="ECO:0000313" key="2">
    <source>
        <dbReference type="EMBL" id="GLS21187.1"/>
    </source>
</evidence>
<keyword evidence="3" id="KW-1185">Reference proteome</keyword>
<organism evidence="2 3">
    <name type="scientific">Labrys miyagiensis</name>
    <dbReference type="NCBI Taxonomy" id="346912"/>
    <lineage>
        <taxon>Bacteria</taxon>
        <taxon>Pseudomonadati</taxon>
        <taxon>Pseudomonadota</taxon>
        <taxon>Alphaproteobacteria</taxon>
        <taxon>Hyphomicrobiales</taxon>
        <taxon>Xanthobacteraceae</taxon>
        <taxon>Labrys</taxon>
    </lineage>
</organism>
<dbReference type="Proteomes" id="UP001156882">
    <property type="component" value="Unassembled WGS sequence"/>
</dbReference>
<keyword evidence="1" id="KW-1133">Transmembrane helix</keyword>
<gene>
    <name evidence="2" type="ORF">GCM10007874_42040</name>
</gene>
<reference evidence="3" key="1">
    <citation type="journal article" date="2019" name="Int. J. Syst. Evol. Microbiol.">
        <title>The Global Catalogue of Microorganisms (GCM) 10K type strain sequencing project: providing services to taxonomists for standard genome sequencing and annotation.</title>
        <authorList>
            <consortium name="The Broad Institute Genomics Platform"/>
            <consortium name="The Broad Institute Genome Sequencing Center for Infectious Disease"/>
            <person name="Wu L."/>
            <person name="Ma J."/>
        </authorList>
    </citation>
    <scope>NUCLEOTIDE SEQUENCE [LARGE SCALE GENOMIC DNA]</scope>
    <source>
        <strain evidence="3">NBRC 101365</strain>
    </source>
</reference>
<evidence type="ECO:0000313" key="3">
    <source>
        <dbReference type="Proteomes" id="UP001156882"/>
    </source>
</evidence>